<proteinExistence type="inferred from homology"/>
<evidence type="ECO:0000313" key="7">
    <source>
        <dbReference type="EMBL" id="PIS39275.1"/>
    </source>
</evidence>
<name>A0A2H0YL96_9BACT</name>
<evidence type="ECO:0000256" key="2">
    <source>
        <dbReference type="ARBA" id="ARBA00022980"/>
    </source>
</evidence>
<comment type="caution">
    <text evidence="7">The sequence shown here is derived from an EMBL/GenBank/DDBJ whole genome shotgun (WGS) entry which is preliminary data.</text>
</comment>
<dbReference type="Pfam" id="PF01245">
    <property type="entry name" value="Ribosomal_L19"/>
    <property type="match status" value="1"/>
</dbReference>
<dbReference type="PRINTS" id="PR00061">
    <property type="entry name" value="RIBOSOMALL19"/>
</dbReference>
<evidence type="ECO:0000256" key="5">
    <source>
        <dbReference type="HAMAP-Rule" id="MF_00402"/>
    </source>
</evidence>
<dbReference type="GO" id="GO:0006412">
    <property type="term" value="P:translation"/>
    <property type="evidence" value="ECO:0007669"/>
    <property type="project" value="UniProtKB-UniRule"/>
</dbReference>
<evidence type="ECO:0000313" key="8">
    <source>
        <dbReference type="Proteomes" id="UP000230088"/>
    </source>
</evidence>
<dbReference type="EMBL" id="PEYD01000052">
    <property type="protein sequence ID" value="PIS39275.1"/>
    <property type="molecule type" value="Genomic_DNA"/>
</dbReference>
<dbReference type="InterPro" id="IPR001857">
    <property type="entry name" value="Ribosomal_bL19"/>
</dbReference>
<dbReference type="HAMAP" id="MF_00402">
    <property type="entry name" value="Ribosomal_bL19"/>
    <property type="match status" value="1"/>
</dbReference>
<reference evidence="8" key="1">
    <citation type="submission" date="2017-09" db="EMBL/GenBank/DDBJ databases">
        <title>Depth-based differentiation of microbial function through sediment-hosted aquifers and enrichment of novel symbionts in the deep terrestrial subsurface.</title>
        <authorList>
            <person name="Probst A.J."/>
            <person name="Ladd B."/>
            <person name="Jarett J.K."/>
            <person name="Geller-Mcgrath D.E."/>
            <person name="Sieber C.M.K."/>
            <person name="Emerson J.B."/>
            <person name="Anantharaman K."/>
            <person name="Thomas B.C."/>
            <person name="Malmstrom R."/>
            <person name="Stieglmeier M."/>
            <person name="Klingl A."/>
            <person name="Woyke T."/>
            <person name="Ryan C.M."/>
            <person name="Banfield J.F."/>
        </authorList>
    </citation>
    <scope>NUCLEOTIDE SEQUENCE [LARGE SCALE GENOMIC DNA]</scope>
</reference>
<protein>
    <recommendedName>
        <fullName evidence="4 5">Large ribosomal subunit protein bL19</fullName>
    </recommendedName>
</protein>
<comment type="function">
    <text evidence="5 6">This protein is located at the 30S-50S ribosomal subunit interface and may play a role in the structure and function of the aminoacyl-tRNA binding site.</text>
</comment>
<evidence type="ECO:0000256" key="3">
    <source>
        <dbReference type="ARBA" id="ARBA00023274"/>
    </source>
</evidence>
<dbReference type="AlphaFoldDB" id="A0A2H0YL96"/>
<keyword evidence="3 5" id="KW-0687">Ribonucleoprotein</keyword>
<evidence type="ECO:0000256" key="6">
    <source>
        <dbReference type="RuleBase" id="RU000559"/>
    </source>
</evidence>
<gene>
    <name evidence="5" type="primary">rplS</name>
    <name evidence="7" type="ORF">COT33_02755</name>
</gene>
<evidence type="ECO:0000256" key="4">
    <source>
        <dbReference type="ARBA" id="ARBA00035171"/>
    </source>
</evidence>
<dbReference type="SUPFAM" id="SSF50104">
    <property type="entry name" value="Translation proteins SH3-like domain"/>
    <property type="match status" value="1"/>
</dbReference>
<sequence length="128" mass="14436">MSTKLKTFINSQLKTDLPDIRPGDTVKILQKIPASATVAAGKKEGHKERPQTFEGIVIARKHGREAGATITVRREISGIGVERVFPLHSPTLEKIEVLRRVKVRRAKLYYLRKAKGKKAKLRSKEIKK</sequence>
<dbReference type="PIRSF" id="PIRSF002191">
    <property type="entry name" value="Ribosomal_L19"/>
    <property type="match status" value="1"/>
</dbReference>
<dbReference type="GO" id="GO:0003735">
    <property type="term" value="F:structural constituent of ribosome"/>
    <property type="evidence" value="ECO:0007669"/>
    <property type="project" value="InterPro"/>
</dbReference>
<keyword evidence="2 5" id="KW-0689">Ribosomal protein</keyword>
<organism evidence="7 8">
    <name type="scientific">Candidatus Nealsonbacteria bacterium CG08_land_8_20_14_0_20_38_20</name>
    <dbReference type="NCBI Taxonomy" id="1974705"/>
    <lineage>
        <taxon>Bacteria</taxon>
        <taxon>Candidatus Nealsoniibacteriota</taxon>
    </lineage>
</organism>
<dbReference type="Gene3D" id="2.30.30.790">
    <property type="match status" value="1"/>
</dbReference>
<dbReference type="InterPro" id="IPR008991">
    <property type="entry name" value="Translation_prot_SH3-like_sf"/>
</dbReference>
<comment type="similarity">
    <text evidence="1 5 6">Belongs to the bacterial ribosomal protein bL19 family.</text>
</comment>
<dbReference type="Proteomes" id="UP000230088">
    <property type="component" value="Unassembled WGS sequence"/>
</dbReference>
<dbReference type="NCBIfam" id="TIGR01024">
    <property type="entry name" value="rplS_bact"/>
    <property type="match status" value="1"/>
</dbReference>
<dbReference type="GO" id="GO:0022625">
    <property type="term" value="C:cytosolic large ribosomal subunit"/>
    <property type="evidence" value="ECO:0007669"/>
    <property type="project" value="TreeGrafter"/>
</dbReference>
<dbReference type="PANTHER" id="PTHR15680">
    <property type="entry name" value="RIBOSOMAL PROTEIN L19"/>
    <property type="match status" value="1"/>
</dbReference>
<accession>A0A2H0YL96</accession>
<dbReference type="InterPro" id="IPR038657">
    <property type="entry name" value="Ribosomal_bL19_sf"/>
</dbReference>
<dbReference type="PANTHER" id="PTHR15680:SF9">
    <property type="entry name" value="LARGE RIBOSOMAL SUBUNIT PROTEIN BL19M"/>
    <property type="match status" value="1"/>
</dbReference>
<evidence type="ECO:0000256" key="1">
    <source>
        <dbReference type="ARBA" id="ARBA00005781"/>
    </source>
</evidence>